<evidence type="ECO:0000256" key="5">
    <source>
        <dbReference type="ARBA" id="ARBA00022741"/>
    </source>
</evidence>
<dbReference type="InterPro" id="IPR011712">
    <property type="entry name" value="Sig_transdc_His_kin_sub3_dim/P"/>
</dbReference>
<evidence type="ECO:0000256" key="4">
    <source>
        <dbReference type="ARBA" id="ARBA00022679"/>
    </source>
</evidence>
<dbReference type="Pfam" id="PF07730">
    <property type="entry name" value="HisKA_3"/>
    <property type="match status" value="1"/>
</dbReference>
<keyword evidence="4" id="KW-0808">Transferase</keyword>
<dbReference type="KEGG" id="smao:CAG99_06475"/>
<accession>A0A1W7CUY3</accession>
<protein>
    <recommendedName>
        <fullName evidence="2">histidine kinase</fullName>
        <ecNumber evidence="2">2.7.13.3</ecNumber>
    </recommendedName>
</protein>
<dbReference type="GO" id="GO:0016020">
    <property type="term" value="C:membrane"/>
    <property type="evidence" value="ECO:0007669"/>
    <property type="project" value="InterPro"/>
</dbReference>
<gene>
    <name evidence="11" type="ORF">CAG99_06475</name>
</gene>
<proteinExistence type="predicted"/>
<keyword evidence="8" id="KW-0902">Two-component regulatory system</keyword>
<feature type="transmembrane region" description="Helical" evidence="9">
    <location>
        <begin position="126"/>
        <end position="147"/>
    </location>
</feature>
<evidence type="ECO:0000256" key="7">
    <source>
        <dbReference type="ARBA" id="ARBA00022840"/>
    </source>
</evidence>
<dbReference type="GO" id="GO:0005524">
    <property type="term" value="F:ATP binding"/>
    <property type="evidence" value="ECO:0007669"/>
    <property type="project" value="UniProtKB-KW"/>
</dbReference>
<dbReference type="EC" id="2.7.13.3" evidence="2"/>
<dbReference type="SMART" id="SM00387">
    <property type="entry name" value="HATPase_c"/>
    <property type="match status" value="1"/>
</dbReference>
<sequence length="369" mass="39043">MRHALRRWTRMAAGLAAGAATVPPALAVLALAALRPRAGRAAAVRLATGERHRVERLLGGVPPAAGPVPPRAALRYLAARLPLGLLGALVLVSALAGAGYASLLVWGWPFYYDRWHLVMPSGVGGAFLLFLAACAAYAVAAFEAALVRRFLGPTRRQALERRIEELAESRAGVVAAVHEERRRIERDLHDGVQQRLVALGMLLGRARRHGGTGPGGDDLIHQAQQQTRQALAELRDVAWRVYPALLDEAGLRAALEAVAERSPLPVGLDYRVPAEPPQDVAAVAYFVVSEAITNAVKHSGARRVDVRLDLPEDARSLTVRVRDDGRGGADPAGGGLTGLARRAAALDGRLGVRSPPGGPTVISAELPCA</sequence>
<evidence type="ECO:0000256" key="6">
    <source>
        <dbReference type="ARBA" id="ARBA00022777"/>
    </source>
</evidence>
<keyword evidence="7" id="KW-0067">ATP-binding</keyword>
<dbReference type="InterPro" id="IPR036890">
    <property type="entry name" value="HATPase_C_sf"/>
</dbReference>
<dbReference type="Pfam" id="PF02518">
    <property type="entry name" value="HATPase_c"/>
    <property type="match status" value="1"/>
</dbReference>
<name>A0A1W7CUY3_9ACTN</name>
<keyword evidence="9" id="KW-0812">Transmembrane</keyword>
<evidence type="ECO:0000256" key="8">
    <source>
        <dbReference type="ARBA" id="ARBA00023012"/>
    </source>
</evidence>
<keyword evidence="9" id="KW-1133">Transmembrane helix</keyword>
<dbReference type="GO" id="GO:0000155">
    <property type="term" value="F:phosphorelay sensor kinase activity"/>
    <property type="evidence" value="ECO:0007669"/>
    <property type="project" value="InterPro"/>
</dbReference>
<dbReference type="InterPro" id="IPR003594">
    <property type="entry name" value="HATPase_dom"/>
</dbReference>
<feature type="transmembrane region" description="Helical" evidence="9">
    <location>
        <begin position="12"/>
        <end position="34"/>
    </location>
</feature>
<dbReference type="Gene3D" id="3.30.565.10">
    <property type="entry name" value="Histidine kinase-like ATPase, C-terminal domain"/>
    <property type="match status" value="1"/>
</dbReference>
<comment type="catalytic activity">
    <reaction evidence="1">
        <text>ATP + protein L-histidine = ADP + protein N-phospho-L-histidine.</text>
        <dbReference type="EC" id="2.7.13.3"/>
    </reaction>
</comment>
<dbReference type="RefSeq" id="WP_255307991.1">
    <property type="nucleotide sequence ID" value="NZ_CP021121.1"/>
</dbReference>
<evidence type="ECO:0000313" key="12">
    <source>
        <dbReference type="Proteomes" id="UP000194218"/>
    </source>
</evidence>
<dbReference type="CDD" id="cd16917">
    <property type="entry name" value="HATPase_UhpB-NarQ-NarX-like"/>
    <property type="match status" value="1"/>
</dbReference>
<dbReference type="SUPFAM" id="SSF55874">
    <property type="entry name" value="ATPase domain of HSP90 chaperone/DNA topoisomerase II/histidine kinase"/>
    <property type="match status" value="1"/>
</dbReference>
<reference evidence="11 12" key="1">
    <citation type="submission" date="2017-05" db="EMBL/GenBank/DDBJ databases">
        <title>Complete genome sequence of Streptomyces sp. SCSIO 03032 revealed the diverse biosynthetic pathways for its bioactive secondary metabolites.</title>
        <authorList>
            <person name="Ma L."/>
            <person name="Zhu Y."/>
            <person name="Zhang W."/>
            <person name="Zhang G."/>
            <person name="Tian X."/>
            <person name="Zhang S."/>
            <person name="Zhang C."/>
        </authorList>
    </citation>
    <scope>NUCLEOTIDE SEQUENCE [LARGE SCALE GENOMIC DNA]</scope>
    <source>
        <strain evidence="11 12">SCSIO 03032</strain>
    </source>
</reference>
<evidence type="ECO:0000256" key="2">
    <source>
        <dbReference type="ARBA" id="ARBA00012438"/>
    </source>
</evidence>
<evidence type="ECO:0000259" key="10">
    <source>
        <dbReference type="SMART" id="SM00387"/>
    </source>
</evidence>
<feature type="domain" description="Histidine kinase/HSP90-like ATPase" evidence="10">
    <location>
        <begin position="279"/>
        <end position="369"/>
    </location>
</feature>
<dbReference type="PANTHER" id="PTHR24421:SF10">
    <property type="entry name" value="NITRATE_NITRITE SENSOR PROTEIN NARQ"/>
    <property type="match status" value="1"/>
</dbReference>
<dbReference type="InterPro" id="IPR050482">
    <property type="entry name" value="Sensor_HK_TwoCompSys"/>
</dbReference>
<keyword evidence="5" id="KW-0547">Nucleotide-binding</keyword>
<dbReference type="Gene3D" id="1.20.5.1930">
    <property type="match status" value="1"/>
</dbReference>
<organism evidence="11 12">
    <name type="scientific">Streptomyces marincola</name>
    <dbReference type="NCBI Taxonomy" id="2878388"/>
    <lineage>
        <taxon>Bacteria</taxon>
        <taxon>Bacillati</taxon>
        <taxon>Actinomycetota</taxon>
        <taxon>Actinomycetes</taxon>
        <taxon>Kitasatosporales</taxon>
        <taxon>Streptomycetaceae</taxon>
        <taxon>Streptomyces</taxon>
    </lineage>
</organism>
<keyword evidence="6" id="KW-0418">Kinase</keyword>
<keyword evidence="12" id="KW-1185">Reference proteome</keyword>
<keyword evidence="3" id="KW-0597">Phosphoprotein</keyword>
<keyword evidence="9" id="KW-0472">Membrane</keyword>
<dbReference type="EMBL" id="CP021121">
    <property type="protein sequence ID" value="ARQ68547.1"/>
    <property type="molecule type" value="Genomic_DNA"/>
</dbReference>
<evidence type="ECO:0000256" key="9">
    <source>
        <dbReference type="SAM" id="Phobius"/>
    </source>
</evidence>
<dbReference type="PANTHER" id="PTHR24421">
    <property type="entry name" value="NITRATE/NITRITE SENSOR PROTEIN NARX-RELATED"/>
    <property type="match status" value="1"/>
</dbReference>
<dbReference type="AlphaFoldDB" id="A0A1W7CUY3"/>
<evidence type="ECO:0000256" key="1">
    <source>
        <dbReference type="ARBA" id="ARBA00000085"/>
    </source>
</evidence>
<evidence type="ECO:0000256" key="3">
    <source>
        <dbReference type="ARBA" id="ARBA00022553"/>
    </source>
</evidence>
<evidence type="ECO:0000313" key="11">
    <source>
        <dbReference type="EMBL" id="ARQ68547.1"/>
    </source>
</evidence>
<dbReference type="Proteomes" id="UP000194218">
    <property type="component" value="Chromosome"/>
</dbReference>
<feature type="transmembrane region" description="Helical" evidence="9">
    <location>
        <begin position="81"/>
        <end position="106"/>
    </location>
</feature>
<dbReference type="GO" id="GO:0046983">
    <property type="term" value="F:protein dimerization activity"/>
    <property type="evidence" value="ECO:0007669"/>
    <property type="project" value="InterPro"/>
</dbReference>